<gene>
    <name evidence="3" type="ORF">SAMN06297251_105123</name>
</gene>
<protein>
    <submittedName>
        <fullName evidence="3">Uncharacterized protein</fullName>
    </submittedName>
</protein>
<evidence type="ECO:0000313" key="4">
    <source>
        <dbReference type="Proteomes" id="UP000192656"/>
    </source>
</evidence>
<accession>A0A1W2AVY4</accession>
<sequence length="366" mass="38384">MASEIETSIRGFLAQGDSKDPDYRLKVYEAADRAIGRMAEKNGDDAEAKAKRADLVEAIEAIEAEYGHDVHDEPVEPTDPGEPAAGESRSAAAMVGLSERDPRSAKGEDPVLSEAISSEDRIDIGGKNGVGEPNGEDAREEDASGLSSTWRPGGERSGANRKRPWGGGLVVSSLILLLILFLLAAGLWLLLPLLSGAFSPPKTTEGPTIEETIAAAEEGEGWISVFDGTQLDAISSSDGGRVVAETALDGSPVVRITGGPEAGAEIALLVGPGVVSRLEGESVRAELTAGTDPDASREFSVRCLFDGETRCGRQRFTVSTERQPFVFEVDLSGIEGGDGRIAIDPSLGVGNDLVVYSLRLKPVEGA</sequence>
<evidence type="ECO:0000256" key="2">
    <source>
        <dbReference type="SAM" id="Phobius"/>
    </source>
</evidence>
<keyword evidence="2" id="KW-1133">Transmembrane helix</keyword>
<evidence type="ECO:0000313" key="3">
    <source>
        <dbReference type="EMBL" id="SMC64855.1"/>
    </source>
</evidence>
<dbReference type="OrthoDB" id="7870844at2"/>
<dbReference type="EMBL" id="FWXR01000005">
    <property type="protein sequence ID" value="SMC64855.1"/>
    <property type="molecule type" value="Genomic_DNA"/>
</dbReference>
<keyword evidence="2" id="KW-0472">Membrane</keyword>
<feature type="region of interest" description="Disordered" evidence="1">
    <location>
        <begin position="65"/>
        <end position="163"/>
    </location>
</feature>
<feature type="compositionally biased region" description="Basic and acidic residues" evidence="1">
    <location>
        <begin position="65"/>
        <end position="74"/>
    </location>
</feature>
<organism evidence="3 4">
    <name type="scientific">Fulvimarina manganoxydans</name>
    <dbReference type="NCBI Taxonomy" id="937218"/>
    <lineage>
        <taxon>Bacteria</taxon>
        <taxon>Pseudomonadati</taxon>
        <taxon>Pseudomonadota</taxon>
        <taxon>Alphaproteobacteria</taxon>
        <taxon>Hyphomicrobiales</taxon>
        <taxon>Aurantimonadaceae</taxon>
        <taxon>Fulvimarina</taxon>
    </lineage>
</organism>
<dbReference type="AlphaFoldDB" id="A0A1W2AVY4"/>
<feature type="transmembrane region" description="Helical" evidence="2">
    <location>
        <begin position="165"/>
        <end position="191"/>
    </location>
</feature>
<keyword evidence="4" id="KW-1185">Reference proteome</keyword>
<keyword evidence="2" id="KW-0812">Transmembrane</keyword>
<reference evidence="3 4" key="1">
    <citation type="submission" date="2017-04" db="EMBL/GenBank/DDBJ databases">
        <authorList>
            <person name="Afonso C.L."/>
            <person name="Miller P.J."/>
            <person name="Scott M.A."/>
            <person name="Spackman E."/>
            <person name="Goraichik I."/>
            <person name="Dimitrov K.M."/>
            <person name="Suarez D.L."/>
            <person name="Swayne D.E."/>
        </authorList>
    </citation>
    <scope>NUCLEOTIDE SEQUENCE [LARGE SCALE GENOMIC DNA]</scope>
    <source>
        <strain evidence="3 4">CGMCC 1.10972</strain>
    </source>
</reference>
<name>A0A1W2AVY4_9HYPH</name>
<feature type="compositionally biased region" description="Basic and acidic residues" evidence="1">
    <location>
        <begin position="98"/>
        <end position="109"/>
    </location>
</feature>
<dbReference type="Proteomes" id="UP000192656">
    <property type="component" value="Unassembled WGS sequence"/>
</dbReference>
<evidence type="ECO:0000256" key="1">
    <source>
        <dbReference type="SAM" id="MobiDB-lite"/>
    </source>
</evidence>
<dbReference type="STRING" id="937218.SAMN06297251_105123"/>
<dbReference type="RefSeq" id="WP_139798274.1">
    <property type="nucleotide sequence ID" value="NZ_FWXR01000005.1"/>
</dbReference>
<proteinExistence type="predicted"/>